<keyword evidence="1" id="KW-0472">Membrane</keyword>
<evidence type="ECO:0000259" key="2">
    <source>
        <dbReference type="Pfam" id="PF13473"/>
    </source>
</evidence>
<feature type="transmembrane region" description="Helical" evidence="1">
    <location>
        <begin position="35"/>
        <end position="55"/>
    </location>
</feature>
<evidence type="ECO:0000313" key="4">
    <source>
        <dbReference type="Proteomes" id="UP001580430"/>
    </source>
</evidence>
<dbReference type="EMBL" id="JBHIRY010000032">
    <property type="protein sequence ID" value="MFB5763238.1"/>
    <property type="molecule type" value="Genomic_DNA"/>
</dbReference>
<accession>A0ABV5C6U6</accession>
<reference evidence="3 4" key="1">
    <citation type="submission" date="2024-09" db="EMBL/GenBank/DDBJ databases">
        <title>Paenibacillus zeirhizospherea sp. nov., isolated from surface of the maize (Zea mays) roots in a horticulture field, Hungary.</title>
        <authorList>
            <person name="Marton D."/>
            <person name="Farkas M."/>
            <person name="Bedics A."/>
            <person name="Toth E."/>
            <person name="Tancsics A."/>
            <person name="Boka K."/>
            <person name="Marati G."/>
            <person name="Kriszt B."/>
            <person name="Cserhati M."/>
        </authorList>
    </citation>
    <scope>NUCLEOTIDE SEQUENCE [LARGE SCALE GENOMIC DNA]</scope>
    <source>
        <strain evidence="3 4">JCM 18446</strain>
    </source>
</reference>
<feature type="transmembrane region" description="Helical" evidence="1">
    <location>
        <begin position="61"/>
        <end position="78"/>
    </location>
</feature>
<dbReference type="InterPro" id="IPR008972">
    <property type="entry name" value="Cupredoxin"/>
</dbReference>
<feature type="transmembrane region" description="Helical" evidence="1">
    <location>
        <begin position="6"/>
        <end position="23"/>
    </location>
</feature>
<organism evidence="3 4">
    <name type="scientific">Paenibacillus medicaginis</name>
    <dbReference type="NCBI Taxonomy" id="1470560"/>
    <lineage>
        <taxon>Bacteria</taxon>
        <taxon>Bacillati</taxon>
        <taxon>Bacillota</taxon>
        <taxon>Bacilli</taxon>
        <taxon>Bacillales</taxon>
        <taxon>Paenibacillaceae</taxon>
        <taxon>Paenibacillus</taxon>
    </lineage>
</organism>
<feature type="domain" description="EfeO-type cupredoxin-like" evidence="2">
    <location>
        <begin position="197"/>
        <end position="286"/>
    </location>
</feature>
<proteinExistence type="predicted"/>
<evidence type="ECO:0000313" key="3">
    <source>
        <dbReference type="EMBL" id="MFB5763238.1"/>
    </source>
</evidence>
<dbReference type="Pfam" id="PF13473">
    <property type="entry name" value="Cupredoxin_1"/>
    <property type="match status" value="1"/>
</dbReference>
<dbReference type="Proteomes" id="UP001580430">
    <property type="component" value="Unassembled WGS sequence"/>
</dbReference>
<keyword evidence="1" id="KW-1133">Transmembrane helix</keyword>
<name>A0ABV5C6U6_9BACL</name>
<protein>
    <submittedName>
        <fullName evidence="3">Cupredoxin domain-containing protein</fullName>
    </submittedName>
</protein>
<keyword evidence="4" id="KW-1185">Reference proteome</keyword>
<sequence>MLLTILSMVMVVLFSGYIVLNTYKRKEKLTGMAGMMTAMTVGMMSSLALGVQLGIVFQYDLTVPSIIAILFGLGAGYFTGKPVSLMAALDGMLAGIMGGMMGAMLGAMLGFSYIMVLFVDILFIFIMSVVLQLADQETGKTHITKKSEITMPFIGGMLTVAFGIVAVGLTLFFHYQENQTSAIQSQSLQIQEQDSLQENAGYQMVSVDVKSDGFGQGNIEVKAGVPTKINFKKQTGFTCIRSVQSKDLGIDVYLEKGDNFVTLNDLKPGTYKFNCGMYMYYGTITVI</sequence>
<keyword evidence="1" id="KW-0812">Transmembrane</keyword>
<dbReference type="InterPro" id="IPR028096">
    <property type="entry name" value="EfeO_Cupredoxin"/>
</dbReference>
<dbReference type="SUPFAM" id="SSF49503">
    <property type="entry name" value="Cupredoxins"/>
    <property type="match status" value="1"/>
</dbReference>
<dbReference type="RefSeq" id="WP_375522291.1">
    <property type="nucleotide sequence ID" value="NZ_JBHIRY010000032.1"/>
</dbReference>
<comment type="caution">
    <text evidence="3">The sequence shown here is derived from an EMBL/GenBank/DDBJ whole genome shotgun (WGS) entry which is preliminary data.</text>
</comment>
<evidence type="ECO:0000256" key="1">
    <source>
        <dbReference type="SAM" id="Phobius"/>
    </source>
</evidence>
<gene>
    <name evidence="3" type="ORF">ACE5LO_22940</name>
</gene>
<feature type="transmembrane region" description="Helical" evidence="1">
    <location>
        <begin position="111"/>
        <end position="133"/>
    </location>
</feature>
<feature type="transmembrane region" description="Helical" evidence="1">
    <location>
        <begin position="153"/>
        <end position="175"/>
    </location>
</feature>
<dbReference type="Gene3D" id="2.60.40.420">
    <property type="entry name" value="Cupredoxins - blue copper proteins"/>
    <property type="match status" value="1"/>
</dbReference>